<evidence type="ECO:0008006" key="4">
    <source>
        <dbReference type="Google" id="ProtNLM"/>
    </source>
</evidence>
<dbReference type="Proteomes" id="UP000281738">
    <property type="component" value="Unassembled WGS sequence"/>
</dbReference>
<organism evidence="2 3">
    <name type="scientific">Nocardioides aurantiacus</name>
    <dbReference type="NCBI Taxonomy" id="86796"/>
    <lineage>
        <taxon>Bacteria</taxon>
        <taxon>Bacillati</taxon>
        <taxon>Actinomycetota</taxon>
        <taxon>Actinomycetes</taxon>
        <taxon>Propionibacteriales</taxon>
        <taxon>Nocardioidaceae</taxon>
        <taxon>Nocardioides</taxon>
    </lineage>
</organism>
<evidence type="ECO:0000256" key="1">
    <source>
        <dbReference type="SAM" id="SignalP"/>
    </source>
</evidence>
<evidence type="ECO:0000313" key="2">
    <source>
        <dbReference type="EMBL" id="ROR91464.1"/>
    </source>
</evidence>
<evidence type="ECO:0000313" key="3">
    <source>
        <dbReference type="Proteomes" id="UP000281738"/>
    </source>
</evidence>
<proteinExistence type="predicted"/>
<name>A0A3N2CWA9_9ACTN</name>
<feature type="signal peptide" evidence="1">
    <location>
        <begin position="1"/>
        <end position="25"/>
    </location>
</feature>
<comment type="caution">
    <text evidence="2">The sequence shown here is derived from an EMBL/GenBank/DDBJ whole genome shotgun (WGS) entry which is preliminary data.</text>
</comment>
<dbReference type="InterPro" id="IPR036278">
    <property type="entry name" value="Sialidase_sf"/>
</dbReference>
<feature type="chain" id="PRO_5039671682" description="BNR repeat neuraminidase" evidence="1">
    <location>
        <begin position="26"/>
        <end position="392"/>
    </location>
</feature>
<gene>
    <name evidence="2" type="ORF">EDD33_2331</name>
</gene>
<protein>
    <recommendedName>
        <fullName evidence="4">BNR repeat neuraminidase</fullName>
    </recommendedName>
</protein>
<keyword evidence="3" id="KW-1185">Reference proteome</keyword>
<dbReference type="SUPFAM" id="SSF50939">
    <property type="entry name" value="Sialidases"/>
    <property type="match status" value="1"/>
</dbReference>
<sequence>MDPMHPSRRRTLRPVLHVATVAATAAILAACTGTGAEDSDNTVGTGGDRVDADRMAEVAEDSGASADEIVDAGRPVDAATGPDRTHLITYTVDPPTSEGRSASAWRLYDHRGRDLATGLSEVTLEGAATPFVRAVDDGYLLIGPAGRATFHITATGTIRQVRGATSRPAAAGDLAPIYGSARLYRPEDRIMFTPTPAAGDWQGWTVTDDGSLVRQLGYADGEIQFQRSAGGSRWEPIAGHTTTPRTYVPSLSLTAVGDHVVTALTTEGSDLEHATLDGLLVRRTDAPSDAAWKFLPTDVPGDADSGRDRWWEPAVRTLDDTTVALVPTGESAANGTLLVDVTTSTWTRLPAPGTEGGWEYEFEDGRIYAIHPERNHTRVSTDLGATWTRLPH</sequence>
<dbReference type="EMBL" id="RKHO01000001">
    <property type="protein sequence ID" value="ROR91464.1"/>
    <property type="molecule type" value="Genomic_DNA"/>
</dbReference>
<reference evidence="2 3" key="1">
    <citation type="submission" date="2018-11" db="EMBL/GenBank/DDBJ databases">
        <title>Sequencing the genomes of 1000 actinobacteria strains.</title>
        <authorList>
            <person name="Klenk H.-P."/>
        </authorList>
    </citation>
    <scope>NUCLEOTIDE SEQUENCE [LARGE SCALE GENOMIC DNA]</scope>
    <source>
        <strain evidence="2 3">DSM 12652</strain>
    </source>
</reference>
<accession>A0A3N2CWA9</accession>
<dbReference type="AlphaFoldDB" id="A0A3N2CWA9"/>
<keyword evidence="1" id="KW-0732">Signal</keyword>